<dbReference type="GO" id="GO:0016020">
    <property type="term" value="C:membrane"/>
    <property type="evidence" value="ECO:0007669"/>
    <property type="project" value="UniProtKB-SubCell"/>
</dbReference>
<evidence type="ECO:0000313" key="12">
    <source>
        <dbReference type="Proteomes" id="UP000653305"/>
    </source>
</evidence>
<dbReference type="InterPro" id="IPR032675">
    <property type="entry name" value="LRR_dom_sf"/>
</dbReference>
<keyword evidence="3" id="KW-0433">Leucine-rich repeat</keyword>
<dbReference type="Proteomes" id="UP000653305">
    <property type="component" value="Unassembled WGS sequence"/>
</dbReference>
<keyword evidence="7 10" id="KW-1133">Transmembrane helix</keyword>
<sequence length="381" mass="42160">MGLVNLSTTKHLDEVLGTLPSLVELRLYGSGLDNTNLPPHTNCLNSTPLFTNVQHLDLNWNSFEGEFPCFLQNTTSLTYLDLSHNQYNSSPDLHFVTSSNLFHLDLSFNSLHHKADWISDFLWDKCHLKSLHLGFNHFHGDIAGAFKNVSGCWSKNLESLKLGDRALNLPTLILSLSVVLKGVMMEYTKTTFSVVTLDLSSNHLDGYIPPKLTNLTGLIGLNLSHNHLGGKIPRKIGDMQTLESLDLSSNNLSGTIPESLSKLIFLSHLNLSNNDLSGQIPTGPQLQTLNNPLIYEGNHGLCGAPLLKKCHNNNETPPVVESDGGDDDDWDEADKIYLIGSILSGVATGFWGFFGILVFKRNWRVALFGRMDALINRMLGR</sequence>
<dbReference type="SUPFAM" id="SSF52058">
    <property type="entry name" value="L domain-like"/>
    <property type="match status" value="1"/>
</dbReference>
<evidence type="ECO:0000256" key="3">
    <source>
        <dbReference type="ARBA" id="ARBA00022614"/>
    </source>
</evidence>
<evidence type="ECO:0000256" key="7">
    <source>
        <dbReference type="ARBA" id="ARBA00022989"/>
    </source>
</evidence>
<evidence type="ECO:0000256" key="8">
    <source>
        <dbReference type="ARBA" id="ARBA00023136"/>
    </source>
</evidence>
<name>A0A830C0C9_9LAMI</name>
<dbReference type="AlphaFoldDB" id="A0A830C0C9"/>
<dbReference type="FunFam" id="3.80.10.10:FF:000111">
    <property type="entry name" value="LRR receptor-like serine/threonine-protein kinase ERECTA"/>
    <property type="match status" value="1"/>
</dbReference>
<dbReference type="PROSITE" id="PS51450">
    <property type="entry name" value="LRR"/>
    <property type="match status" value="1"/>
</dbReference>
<comment type="caution">
    <text evidence="11">The sequence shown here is derived from an EMBL/GenBank/DDBJ whole genome shotgun (WGS) entry which is preliminary data.</text>
</comment>
<evidence type="ECO:0000313" key="11">
    <source>
        <dbReference type="EMBL" id="GFP88925.1"/>
    </source>
</evidence>
<dbReference type="EMBL" id="BMAC01000176">
    <property type="protein sequence ID" value="GFP88925.1"/>
    <property type="molecule type" value="Genomic_DNA"/>
</dbReference>
<dbReference type="Pfam" id="PF13855">
    <property type="entry name" value="LRR_8"/>
    <property type="match status" value="1"/>
</dbReference>
<evidence type="ECO:0000256" key="6">
    <source>
        <dbReference type="ARBA" id="ARBA00022737"/>
    </source>
</evidence>
<protein>
    <submittedName>
        <fullName evidence="11">Serine/threonine-protein kinase bri1-like 2</fullName>
    </submittedName>
</protein>
<keyword evidence="9" id="KW-0325">Glycoprotein</keyword>
<dbReference type="PANTHER" id="PTHR48063">
    <property type="entry name" value="LRR RECEPTOR-LIKE KINASE"/>
    <property type="match status" value="1"/>
</dbReference>
<comment type="subcellular location">
    <subcellularLocation>
        <location evidence="1">Membrane</location>
        <topology evidence="1">Single-pass type I membrane protein</topology>
    </subcellularLocation>
</comment>
<evidence type="ECO:0000256" key="5">
    <source>
        <dbReference type="ARBA" id="ARBA00022729"/>
    </source>
</evidence>
<keyword evidence="4 10" id="KW-0812">Transmembrane</keyword>
<keyword evidence="6" id="KW-0677">Repeat</keyword>
<dbReference type="PRINTS" id="PR00019">
    <property type="entry name" value="LEURICHRPT"/>
</dbReference>
<evidence type="ECO:0000256" key="9">
    <source>
        <dbReference type="ARBA" id="ARBA00023180"/>
    </source>
</evidence>
<keyword evidence="8 10" id="KW-0472">Membrane</keyword>
<dbReference type="InterPro" id="IPR001611">
    <property type="entry name" value="Leu-rich_rpt"/>
</dbReference>
<evidence type="ECO:0000256" key="10">
    <source>
        <dbReference type="SAM" id="Phobius"/>
    </source>
</evidence>
<gene>
    <name evidence="11" type="ORF">PHJA_001036200</name>
</gene>
<dbReference type="Pfam" id="PF13516">
    <property type="entry name" value="LRR_6"/>
    <property type="match status" value="2"/>
</dbReference>
<evidence type="ECO:0000256" key="4">
    <source>
        <dbReference type="ARBA" id="ARBA00022692"/>
    </source>
</evidence>
<comment type="similarity">
    <text evidence="2">Belongs to the RLP family.</text>
</comment>
<dbReference type="GO" id="GO:0016301">
    <property type="term" value="F:kinase activity"/>
    <property type="evidence" value="ECO:0007669"/>
    <property type="project" value="UniProtKB-KW"/>
</dbReference>
<keyword evidence="12" id="KW-1185">Reference proteome</keyword>
<organism evidence="11 12">
    <name type="scientific">Phtheirospermum japonicum</name>
    <dbReference type="NCBI Taxonomy" id="374723"/>
    <lineage>
        <taxon>Eukaryota</taxon>
        <taxon>Viridiplantae</taxon>
        <taxon>Streptophyta</taxon>
        <taxon>Embryophyta</taxon>
        <taxon>Tracheophyta</taxon>
        <taxon>Spermatophyta</taxon>
        <taxon>Magnoliopsida</taxon>
        <taxon>eudicotyledons</taxon>
        <taxon>Gunneridae</taxon>
        <taxon>Pentapetalae</taxon>
        <taxon>asterids</taxon>
        <taxon>lamiids</taxon>
        <taxon>Lamiales</taxon>
        <taxon>Orobanchaceae</taxon>
        <taxon>Orobanchaceae incertae sedis</taxon>
        <taxon>Phtheirospermum</taxon>
    </lineage>
</organism>
<keyword evidence="11" id="KW-0418">Kinase</keyword>
<dbReference type="PANTHER" id="PTHR48063:SF76">
    <property type="entry name" value="NON-SPECIFIC SERINE_THREONINE PROTEIN KINASE"/>
    <property type="match status" value="1"/>
</dbReference>
<dbReference type="InterPro" id="IPR046956">
    <property type="entry name" value="RLP23-like"/>
</dbReference>
<keyword evidence="11" id="KW-0808">Transferase</keyword>
<accession>A0A830C0C9</accession>
<feature type="transmembrane region" description="Helical" evidence="10">
    <location>
        <begin position="336"/>
        <end position="359"/>
    </location>
</feature>
<dbReference type="OrthoDB" id="5917255at2759"/>
<dbReference type="Gene3D" id="3.80.10.10">
    <property type="entry name" value="Ribonuclease Inhibitor"/>
    <property type="match status" value="1"/>
</dbReference>
<keyword evidence="5" id="KW-0732">Signal</keyword>
<reference evidence="11" key="1">
    <citation type="submission" date="2020-07" db="EMBL/GenBank/DDBJ databases">
        <title>Ethylene signaling mediates host invasion by parasitic plants.</title>
        <authorList>
            <person name="Yoshida S."/>
        </authorList>
    </citation>
    <scope>NUCLEOTIDE SEQUENCE</scope>
    <source>
        <strain evidence="11">Okayama</strain>
    </source>
</reference>
<dbReference type="Pfam" id="PF00560">
    <property type="entry name" value="LRR_1"/>
    <property type="match status" value="2"/>
</dbReference>
<evidence type="ECO:0000256" key="1">
    <source>
        <dbReference type="ARBA" id="ARBA00004479"/>
    </source>
</evidence>
<evidence type="ECO:0000256" key="2">
    <source>
        <dbReference type="ARBA" id="ARBA00009592"/>
    </source>
</evidence>
<proteinExistence type="inferred from homology"/>